<proteinExistence type="predicted"/>
<dbReference type="EMBL" id="UINC01215506">
    <property type="protein sequence ID" value="SVE41216.1"/>
    <property type="molecule type" value="Genomic_DNA"/>
</dbReference>
<dbReference type="PROSITE" id="PS51318">
    <property type="entry name" value="TAT"/>
    <property type="match status" value="1"/>
</dbReference>
<gene>
    <name evidence="1" type="ORF">METZ01_LOCUS494070</name>
</gene>
<protein>
    <recommendedName>
        <fullName evidence="2">Ubiquitinol-cytochrome C reductase Fe-S subunit TAT signal domain-containing protein</fullName>
    </recommendedName>
</protein>
<sequence length="41" mass="4507">MTTHIFSRRPWLSRREILRQGLSGLGVSAGLPLAFGRVAQA</sequence>
<evidence type="ECO:0000313" key="1">
    <source>
        <dbReference type="EMBL" id="SVE41216.1"/>
    </source>
</evidence>
<dbReference type="AlphaFoldDB" id="A0A383D9N7"/>
<organism evidence="1">
    <name type="scientific">marine metagenome</name>
    <dbReference type="NCBI Taxonomy" id="408172"/>
    <lineage>
        <taxon>unclassified sequences</taxon>
        <taxon>metagenomes</taxon>
        <taxon>ecological metagenomes</taxon>
    </lineage>
</organism>
<name>A0A383D9N7_9ZZZZ</name>
<accession>A0A383D9N7</accession>
<reference evidence="1" key="1">
    <citation type="submission" date="2018-05" db="EMBL/GenBank/DDBJ databases">
        <authorList>
            <person name="Lanie J.A."/>
            <person name="Ng W.-L."/>
            <person name="Kazmierczak K.M."/>
            <person name="Andrzejewski T.M."/>
            <person name="Davidsen T.M."/>
            <person name="Wayne K.J."/>
            <person name="Tettelin H."/>
            <person name="Glass J.I."/>
            <person name="Rusch D."/>
            <person name="Podicherti R."/>
            <person name="Tsui H.-C.T."/>
            <person name="Winkler M.E."/>
        </authorList>
    </citation>
    <scope>NUCLEOTIDE SEQUENCE</scope>
</reference>
<dbReference type="InterPro" id="IPR006311">
    <property type="entry name" value="TAT_signal"/>
</dbReference>
<evidence type="ECO:0008006" key="2">
    <source>
        <dbReference type="Google" id="ProtNLM"/>
    </source>
</evidence>
<feature type="non-terminal residue" evidence="1">
    <location>
        <position position="41"/>
    </location>
</feature>